<name>A0A840WQ99_9ACTN</name>
<accession>A0A840WQ99</accession>
<evidence type="ECO:0000256" key="4">
    <source>
        <dbReference type="SAM" id="MobiDB-lite"/>
    </source>
</evidence>
<dbReference type="Gene3D" id="3.20.20.70">
    <property type="entry name" value="Aldolase class I"/>
    <property type="match status" value="1"/>
</dbReference>
<protein>
    <submittedName>
        <fullName evidence="6">N-ethylmaleimide reductase</fullName>
        <ecNumber evidence="6">1.-.-.-</ecNumber>
    </submittedName>
</protein>
<dbReference type="GO" id="GO:0016628">
    <property type="term" value="F:oxidoreductase activity, acting on the CH-CH group of donors, NAD or NADP as acceptor"/>
    <property type="evidence" value="ECO:0007669"/>
    <property type="project" value="UniProtKB-ARBA"/>
</dbReference>
<evidence type="ECO:0000313" key="6">
    <source>
        <dbReference type="EMBL" id="MBB5494025.1"/>
    </source>
</evidence>
<evidence type="ECO:0000256" key="1">
    <source>
        <dbReference type="ARBA" id="ARBA00001917"/>
    </source>
</evidence>
<dbReference type="Proteomes" id="UP000579647">
    <property type="component" value="Unassembled WGS sequence"/>
</dbReference>
<dbReference type="Pfam" id="PF00724">
    <property type="entry name" value="Oxidored_FMN"/>
    <property type="match status" value="1"/>
</dbReference>
<evidence type="ECO:0000313" key="7">
    <source>
        <dbReference type="Proteomes" id="UP000579647"/>
    </source>
</evidence>
<evidence type="ECO:0000259" key="5">
    <source>
        <dbReference type="Pfam" id="PF00724"/>
    </source>
</evidence>
<dbReference type="RefSeq" id="WP_184367089.1">
    <property type="nucleotide sequence ID" value="NZ_BAAAKM010000041.1"/>
</dbReference>
<dbReference type="GO" id="GO:0005829">
    <property type="term" value="C:cytosol"/>
    <property type="evidence" value="ECO:0007669"/>
    <property type="project" value="UniProtKB-ARBA"/>
</dbReference>
<dbReference type="SUPFAM" id="SSF51395">
    <property type="entry name" value="FMN-linked oxidoreductases"/>
    <property type="match status" value="1"/>
</dbReference>
<dbReference type="AlphaFoldDB" id="A0A840WQ99"/>
<keyword evidence="3 6" id="KW-0560">Oxidoreductase</keyword>
<reference evidence="6 7" key="1">
    <citation type="submission" date="2020-08" db="EMBL/GenBank/DDBJ databases">
        <title>Sequencing the genomes of 1000 actinobacteria strains.</title>
        <authorList>
            <person name="Klenk H.-P."/>
        </authorList>
    </citation>
    <scope>NUCLEOTIDE SEQUENCE [LARGE SCALE GENOMIC DNA]</scope>
    <source>
        <strain evidence="6 7">DSM 44598</strain>
    </source>
</reference>
<evidence type="ECO:0000256" key="2">
    <source>
        <dbReference type="ARBA" id="ARBA00005979"/>
    </source>
</evidence>
<dbReference type="FunFam" id="3.20.20.70:FF:000059">
    <property type="entry name" value="N-ethylmaleimide reductase, FMN-linked"/>
    <property type="match status" value="1"/>
</dbReference>
<sequence length="392" mass="41834">MDTSPKHPNENPNQIPNPLLSAYDLGPLRLPNRVVMAPMTRLRADRDGVPTELMAAYYTQRASAGLIVSEGIAPSVAGQQYLTEPGLYSAEQVQGWRRVTDAVHAAGGRIFAQLMHAGRGGHPANRPDGGTPVAPSAVPRTDLVHTLDGKVAPVTPRALTTGEIARTVTEYADAARAALRAGFDGVEIHGANGYLPHQFLADNTNLRTDAYGGGTSGRVRFPVEVAEAVADAVGADRVGLRLSPGNRQFEMVERDPAPVYRELLRRIAPLGLAYLHVTEDPRHPALAEARRDWSGTLVGNTGEHEVTTPQSAAALLGEGRADLVSVGRPYIANPDVVERLAAGVPWARIREKDFHYTSGARGYADYPRHDEASGTSGNGLVGGNERLVAPLT</sequence>
<dbReference type="PANTHER" id="PTHR22893:SF91">
    <property type="entry name" value="NADPH DEHYDROGENASE 2-RELATED"/>
    <property type="match status" value="1"/>
</dbReference>
<comment type="similarity">
    <text evidence="2">Belongs to the NADH:flavin oxidoreductase/NADH oxidase family.</text>
</comment>
<dbReference type="PANTHER" id="PTHR22893">
    <property type="entry name" value="NADH OXIDOREDUCTASE-RELATED"/>
    <property type="match status" value="1"/>
</dbReference>
<dbReference type="InterPro" id="IPR001155">
    <property type="entry name" value="OxRdtase_FMN_N"/>
</dbReference>
<evidence type="ECO:0000256" key="3">
    <source>
        <dbReference type="ARBA" id="ARBA00023002"/>
    </source>
</evidence>
<comment type="cofactor">
    <cofactor evidence="1">
        <name>FMN</name>
        <dbReference type="ChEBI" id="CHEBI:58210"/>
    </cofactor>
</comment>
<dbReference type="InterPro" id="IPR013785">
    <property type="entry name" value="Aldolase_TIM"/>
</dbReference>
<organism evidence="6 7">
    <name type="scientific">Nocardiopsis metallicus</name>
    <dbReference type="NCBI Taxonomy" id="179819"/>
    <lineage>
        <taxon>Bacteria</taxon>
        <taxon>Bacillati</taxon>
        <taxon>Actinomycetota</taxon>
        <taxon>Actinomycetes</taxon>
        <taxon>Streptosporangiales</taxon>
        <taxon>Nocardiopsidaceae</taxon>
        <taxon>Nocardiopsis</taxon>
    </lineage>
</organism>
<gene>
    <name evidence="6" type="ORF">HNR07_005162</name>
</gene>
<proteinExistence type="inferred from homology"/>
<dbReference type="EC" id="1.-.-.-" evidence="6"/>
<dbReference type="GO" id="GO:0010181">
    <property type="term" value="F:FMN binding"/>
    <property type="evidence" value="ECO:0007669"/>
    <property type="project" value="InterPro"/>
</dbReference>
<feature type="domain" description="NADH:flavin oxidoreductase/NADH oxidase N-terminal" evidence="5">
    <location>
        <begin position="24"/>
        <end position="344"/>
    </location>
</feature>
<keyword evidence="7" id="KW-1185">Reference proteome</keyword>
<comment type="caution">
    <text evidence="6">The sequence shown here is derived from an EMBL/GenBank/DDBJ whole genome shotgun (WGS) entry which is preliminary data.</text>
</comment>
<feature type="region of interest" description="Disordered" evidence="4">
    <location>
        <begin position="364"/>
        <end position="392"/>
    </location>
</feature>
<dbReference type="InterPro" id="IPR045247">
    <property type="entry name" value="Oye-like"/>
</dbReference>
<dbReference type="EMBL" id="JACHDO010000001">
    <property type="protein sequence ID" value="MBB5494025.1"/>
    <property type="molecule type" value="Genomic_DNA"/>
</dbReference>
<dbReference type="CDD" id="cd02933">
    <property type="entry name" value="OYE_like_FMN"/>
    <property type="match status" value="1"/>
</dbReference>